<dbReference type="FunCoup" id="G3AEB8">
    <property type="interactions" value="31"/>
</dbReference>
<proteinExistence type="predicted"/>
<keyword evidence="2" id="KW-1185">Reference proteome</keyword>
<gene>
    <name evidence="1" type="ORF">SPAPADRAFT_58906</name>
</gene>
<dbReference type="AlphaFoldDB" id="G3AEB8"/>
<dbReference type="HOGENOM" id="CLU_065835_0_0_1"/>
<accession>G3AEB8</accession>
<dbReference type="eggNOG" id="ENOG502S1JX">
    <property type="taxonomic scope" value="Eukaryota"/>
</dbReference>
<sequence>MKKLPSEASNRLMNILYSKTAPKVATTTSKLSKTLYDDNTGTDPSYYDLISRPILHEAPDLVKKYNPDSNILKFNCLNSYITKQDFLRVFPRNSQFYREFSVGTVPLEVVKSRNPHDLTFQQAYYLVFPSQLLACIYLHETSTKMLNGFHLNFEFAKVDEVTLATMSSPLINTGYSKLLKTIPQHSTDNYKLIAELISSDARSKTVKIQNLPFKLPNTTLRKLLHDYTFQRLPPITIDVNNETNIQLMRFGDVHQAQRFVRNFHGKKWDKIDKRKPEQQFYEPILCEIVD</sequence>
<dbReference type="GeneID" id="18872672"/>
<dbReference type="EMBL" id="GL996499">
    <property type="protein sequence ID" value="EGW35705.1"/>
    <property type="molecule type" value="Genomic_DNA"/>
</dbReference>
<organism evidence="2">
    <name type="scientific">Spathaspora passalidarum (strain NRRL Y-27907 / 11-Y1)</name>
    <dbReference type="NCBI Taxonomy" id="619300"/>
    <lineage>
        <taxon>Eukaryota</taxon>
        <taxon>Fungi</taxon>
        <taxon>Dikarya</taxon>
        <taxon>Ascomycota</taxon>
        <taxon>Saccharomycotina</taxon>
        <taxon>Pichiomycetes</taxon>
        <taxon>Debaryomycetaceae</taxon>
        <taxon>Spathaspora</taxon>
    </lineage>
</organism>
<reference evidence="1 2" key="1">
    <citation type="journal article" date="2011" name="Proc. Natl. Acad. Sci. U.S.A.">
        <title>Comparative genomics of xylose-fermenting fungi for enhanced biofuel production.</title>
        <authorList>
            <person name="Wohlbach D.J."/>
            <person name="Kuo A."/>
            <person name="Sato T.K."/>
            <person name="Potts K.M."/>
            <person name="Salamov A.A."/>
            <person name="LaButti K.M."/>
            <person name="Sun H."/>
            <person name="Clum A."/>
            <person name="Pangilinan J.L."/>
            <person name="Lindquist E.A."/>
            <person name="Lucas S."/>
            <person name="Lapidus A."/>
            <person name="Jin M."/>
            <person name="Gunawan C."/>
            <person name="Balan V."/>
            <person name="Dale B.E."/>
            <person name="Jeffries T.W."/>
            <person name="Zinkel R."/>
            <person name="Barry K.W."/>
            <person name="Grigoriev I.V."/>
            <person name="Gasch A.P."/>
        </authorList>
    </citation>
    <scope>NUCLEOTIDE SEQUENCE [LARGE SCALE GENOMIC DNA]</scope>
    <source>
        <strain evidence="2">NRRL Y-27907 / 11-Y1</strain>
    </source>
</reference>
<dbReference type="OMA" id="FYQPLLC"/>
<dbReference type="Proteomes" id="UP000000709">
    <property type="component" value="Unassembled WGS sequence"/>
</dbReference>
<evidence type="ECO:0000313" key="2">
    <source>
        <dbReference type="Proteomes" id="UP000000709"/>
    </source>
</evidence>
<protein>
    <submittedName>
        <fullName evidence="1">Uncharacterized protein</fullName>
    </submittedName>
</protein>
<evidence type="ECO:0000313" key="1">
    <source>
        <dbReference type="EMBL" id="EGW35705.1"/>
    </source>
</evidence>
<dbReference type="RefSeq" id="XP_007373117.1">
    <property type="nucleotide sequence ID" value="XM_007373055.1"/>
</dbReference>
<name>G3AEB8_SPAPN</name>
<dbReference type="KEGG" id="spaa:SPAPADRAFT_58906"/>
<dbReference type="InParanoid" id="G3AEB8"/>